<comment type="caution">
    <text evidence="2">The sequence shown here is derived from an EMBL/GenBank/DDBJ whole genome shotgun (WGS) entry which is preliminary data.</text>
</comment>
<feature type="domain" description="HTH cro/C1-type" evidence="1">
    <location>
        <begin position="20"/>
        <end position="49"/>
    </location>
</feature>
<gene>
    <name evidence="2" type="ORF">R69888_05670</name>
</gene>
<evidence type="ECO:0000313" key="2">
    <source>
        <dbReference type="EMBL" id="CAE6811253.1"/>
    </source>
</evidence>
<dbReference type="Proteomes" id="UP000672526">
    <property type="component" value="Unassembled WGS sequence"/>
</dbReference>
<accession>A0ABM8SHX2</accession>
<keyword evidence="3" id="KW-1185">Reference proteome</keyword>
<protein>
    <recommendedName>
        <fullName evidence="1">HTH cro/C1-type domain-containing protein</fullName>
    </recommendedName>
</protein>
<dbReference type="EMBL" id="CAJNBK010000023">
    <property type="protein sequence ID" value="CAE6811253.1"/>
    <property type="molecule type" value="Genomic_DNA"/>
</dbReference>
<dbReference type="CDD" id="cd00093">
    <property type="entry name" value="HTH_XRE"/>
    <property type="match status" value="1"/>
</dbReference>
<evidence type="ECO:0000313" key="3">
    <source>
        <dbReference type="Proteomes" id="UP000672526"/>
    </source>
</evidence>
<proteinExistence type="predicted"/>
<dbReference type="RefSeq" id="WP_211615269.1">
    <property type="nucleotide sequence ID" value="NZ_CAJNBK010000023.1"/>
</dbReference>
<dbReference type="SUPFAM" id="SSF47413">
    <property type="entry name" value="lambda repressor-like DNA-binding domains"/>
    <property type="match status" value="1"/>
</dbReference>
<sequence length="99" mass="10918">MLPFEAEEVIAALGRKIGLARRARSWTQADLAAKMGVSVNTVVNLEKGRPSVAFGQVVMALWLLDSLDMLRQAARPEDDPVIQNEALRRLPKRVRGSHG</sequence>
<dbReference type="InterPro" id="IPR001387">
    <property type="entry name" value="Cro/C1-type_HTH"/>
</dbReference>
<dbReference type="InterPro" id="IPR010982">
    <property type="entry name" value="Lambda_DNA-bd_dom_sf"/>
</dbReference>
<dbReference type="Gene3D" id="1.10.260.40">
    <property type="entry name" value="lambda repressor-like DNA-binding domains"/>
    <property type="match status" value="1"/>
</dbReference>
<dbReference type="Pfam" id="PF01381">
    <property type="entry name" value="HTH_3"/>
    <property type="match status" value="1"/>
</dbReference>
<organism evidence="2 3">
    <name type="scientific">Paraburkholderia haematera</name>
    <dbReference type="NCBI Taxonomy" id="2793077"/>
    <lineage>
        <taxon>Bacteria</taxon>
        <taxon>Pseudomonadati</taxon>
        <taxon>Pseudomonadota</taxon>
        <taxon>Betaproteobacteria</taxon>
        <taxon>Burkholderiales</taxon>
        <taxon>Burkholderiaceae</taxon>
        <taxon>Paraburkholderia</taxon>
    </lineage>
</organism>
<dbReference type="PROSITE" id="PS50943">
    <property type="entry name" value="HTH_CROC1"/>
    <property type="match status" value="1"/>
</dbReference>
<evidence type="ECO:0000259" key="1">
    <source>
        <dbReference type="PROSITE" id="PS50943"/>
    </source>
</evidence>
<name>A0ABM8SHX2_9BURK</name>
<reference evidence="2 3" key="1">
    <citation type="submission" date="2021-02" db="EMBL/GenBank/DDBJ databases">
        <authorList>
            <person name="Vanwijnsberghe S."/>
        </authorList>
    </citation>
    <scope>NUCLEOTIDE SEQUENCE [LARGE SCALE GENOMIC DNA]</scope>
    <source>
        <strain evidence="2 3">LMG 31837</strain>
    </source>
</reference>